<dbReference type="PRINTS" id="PR00625">
    <property type="entry name" value="JDOMAIN"/>
</dbReference>
<dbReference type="InterPro" id="IPR036869">
    <property type="entry name" value="J_dom_sf"/>
</dbReference>
<dbReference type="Gene3D" id="1.10.287.110">
    <property type="entry name" value="DnaJ domain"/>
    <property type="match status" value="1"/>
</dbReference>
<protein>
    <submittedName>
        <fullName evidence="5">DnaJ-class molecular chaperone</fullName>
    </submittedName>
</protein>
<proteinExistence type="predicted"/>
<organism evidence="5 6">
    <name type="scientific">Clostridium beijerinckii</name>
    <name type="common">Clostridium MP</name>
    <dbReference type="NCBI Taxonomy" id="1520"/>
    <lineage>
        <taxon>Bacteria</taxon>
        <taxon>Bacillati</taxon>
        <taxon>Bacillota</taxon>
        <taxon>Clostridia</taxon>
        <taxon>Eubacteriales</taxon>
        <taxon>Clostridiaceae</taxon>
        <taxon>Clostridium</taxon>
    </lineage>
</organism>
<dbReference type="AlphaFoldDB" id="A0AAX0B8Q8"/>
<dbReference type="SMART" id="SM00271">
    <property type="entry name" value="DnaJ"/>
    <property type="match status" value="1"/>
</dbReference>
<evidence type="ECO:0000256" key="3">
    <source>
        <dbReference type="SAM" id="MobiDB-lite"/>
    </source>
</evidence>
<accession>A0AAX0B8Q8</accession>
<dbReference type="GO" id="GO:0006260">
    <property type="term" value="P:DNA replication"/>
    <property type="evidence" value="ECO:0007669"/>
    <property type="project" value="UniProtKB-KW"/>
</dbReference>
<dbReference type="Proteomes" id="UP001193748">
    <property type="component" value="Unassembled WGS sequence"/>
</dbReference>
<evidence type="ECO:0000313" key="5">
    <source>
        <dbReference type="EMBL" id="NRT91259.1"/>
    </source>
</evidence>
<sequence length="149" mass="17725">MGCKVKDYYKVLNVSVKASNDEIKKAFRSLAKKYHPDRNKDDKDALRKFQEVNEAYEVLSKEESRKKYDQEIFKEKNNQETKNKNNKSSREDKTKTYQDKGESIENLNKYFESFFGFNANSNDINKEKLKKEKNPIDTSKMFDSFFNIK</sequence>
<evidence type="ECO:0000256" key="2">
    <source>
        <dbReference type="ARBA" id="ARBA00023186"/>
    </source>
</evidence>
<keyword evidence="2" id="KW-0143">Chaperone</keyword>
<evidence type="ECO:0000256" key="1">
    <source>
        <dbReference type="ARBA" id="ARBA00022705"/>
    </source>
</evidence>
<name>A0AAX0B8Q8_CLOBE</name>
<dbReference type="SUPFAM" id="SSF46565">
    <property type="entry name" value="Chaperone J-domain"/>
    <property type="match status" value="1"/>
</dbReference>
<keyword evidence="1" id="KW-0235">DNA replication</keyword>
<dbReference type="CDD" id="cd06257">
    <property type="entry name" value="DnaJ"/>
    <property type="match status" value="1"/>
</dbReference>
<gene>
    <name evidence="5" type="ORF">B0H41_004938</name>
</gene>
<dbReference type="PANTHER" id="PTHR44145:SF3">
    <property type="entry name" value="DNAJ HOMOLOG SUBFAMILY A MEMBER 3, MITOCHONDRIAL"/>
    <property type="match status" value="1"/>
</dbReference>
<dbReference type="Pfam" id="PF00226">
    <property type="entry name" value="DnaJ"/>
    <property type="match status" value="1"/>
</dbReference>
<feature type="region of interest" description="Disordered" evidence="3">
    <location>
        <begin position="72"/>
        <end position="100"/>
    </location>
</feature>
<feature type="domain" description="J" evidence="4">
    <location>
        <begin position="7"/>
        <end position="72"/>
    </location>
</feature>
<comment type="caution">
    <text evidence="5">The sequence shown here is derived from an EMBL/GenBank/DDBJ whole genome shotgun (WGS) entry which is preliminary data.</text>
</comment>
<dbReference type="InterPro" id="IPR051938">
    <property type="entry name" value="Apopto_cytoskel_mod"/>
</dbReference>
<dbReference type="PANTHER" id="PTHR44145">
    <property type="entry name" value="DNAJ HOMOLOG SUBFAMILY A MEMBER 3, MITOCHONDRIAL"/>
    <property type="match status" value="1"/>
</dbReference>
<dbReference type="EMBL" id="JABSWW010000001">
    <property type="protein sequence ID" value="NRT91259.1"/>
    <property type="molecule type" value="Genomic_DNA"/>
</dbReference>
<evidence type="ECO:0000313" key="6">
    <source>
        <dbReference type="Proteomes" id="UP001193748"/>
    </source>
</evidence>
<evidence type="ECO:0000259" key="4">
    <source>
        <dbReference type="PROSITE" id="PS50076"/>
    </source>
</evidence>
<dbReference type="InterPro" id="IPR001623">
    <property type="entry name" value="DnaJ_domain"/>
</dbReference>
<dbReference type="PROSITE" id="PS50076">
    <property type="entry name" value="DNAJ_2"/>
    <property type="match status" value="1"/>
</dbReference>
<reference evidence="5" key="1">
    <citation type="submission" date="2020-05" db="EMBL/GenBank/DDBJ databases">
        <authorList>
            <person name="Brown S."/>
            <person name="Huntemann M."/>
            <person name="Clum A."/>
            <person name="Spunde A."/>
            <person name="Palaniappan K."/>
            <person name="Ritter S."/>
            <person name="Mikhailova N."/>
            <person name="Chen I.-M."/>
            <person name="Stamatis D."/>
            <person name="Reddy T."/>
            <person name="O'Malley R."/>
            <person name="Daum C."/>
            <person name="Shapiro N."/>
            <person name="Ivanova N."/>
            <person name="Kyrpides N."/>
            <person name="Woyke T."/>
        </authorList>
    </citation>
    <scope>NUCLEOTIDE SEQUENCE</scope>
    <source>
        <strain evidence="5">DJ080</strain>
    </source>
</reference>
<reference evidence="5" key="2">
    <citation type="journal article" date="2022" name="Nat. Biotechnol.">
        <title>Carbon-negative production of acetone and isopropanol by gas fermentation at industrial pilot scale.</title>
        <authorList>
            <person name="Liew F.E."/>
            <person name="Nogle R."/>
            <person name="Abdalla T."/>
            <person name="Rasor B.J."/>
            <person name="Canter C."/>
            <person name="Jensen R.O."/>
            <person name="Wang L."/>
            <person name="Strutz J."/>
            <person name="Chirania P."/>
            <person name="De Tissera S."/>
            <person name="Mueller A.P."/>
            <person name="Ruan Z."/>
            <person name="Gao A."/>
            <person name="Tran L."/>
            <person name="Engle N.L."/>
            <person name="Bromley J.C."/>
            <person name="Daniell J."/>
            <person name="Conrado R."/>
            <person name="Tschaplinski T.J."/>
            <person name="Giannone R.J."/>
            <person name="Hettich R.L."/>
            <person name="Karim A.S."/>
            <person name="Simpson S.D."/>
            <person name="Brown S.D."/>
            <person name="Leang C."/>
            <person name="Jewett M.C."/>
            <person name="Kopke M."/>
        </authorList>
    </citation>
    <scope>NUCLEOTIDE SEQUENCE</scope>
    <source>
        <strain evidence="5">DJ080</strain>
    </source>
</reference>